<accession>A0A841HW22</accession>
<sequence length="422" mass="45604">MSRYALFALIVTGLPLIANAEPRQDVESVAALIESKYFDPRRAEEIATGLRKSAAAGDFDRFDDQRDLAVELTRRLKPLDGHFDVRWNSREAPRSQTSRPGSALPESRTNYGFARIERLHGNVAYMELTYAAHIDFADVDSPSKRSADSALAMSRDADAVIIDLRRNGGGSPAMVGYLVSAFVDEKADVYNTFHSRQGTTSERPARTYAKPMLSVPVYVLTSGRTGSAAEAIAFTLQSAQRAAIVGARSGGAANPGAQFTTPQGYTLFISTGSPRNPVNGRNWEGDGVKPDVEVAAERALVRAHELALQKILGGSIAGAARTDAQWALDALSAKAQPKALASADEVAGQFGPYKLETIAGVLVANRARWPTITLSPLGKDLYYFDHDPSRRVRIERENSAVVAITVHSSDGSEQRLRRSAAD</sequence>
<dbReference type="Proteomes" id="UP000588068">
    <property type="component" value="Unassembled WGS sequence"/>
</dbReference>
<reference evidence="4 5" key="1">
    <citation type="submission" date="2020-08" db="EMBL/GenBank/DDBJ databases">
        <title>Genomic Encyclopedia of Type Strains, Phase IV (KMG-IV): sequencing the most valuable type-strain genomes for metagenomic binning, comparative biology and taxonomic classification.</title>
        <authorList>
            <person name="Goeker M."/>
        </authorList>
    </citation>
    <scope>NUCLEOTIDE SEQUENCE [LARGE SCALE GENOMIC DNA]</scope>
    <source>
        <strain evidence="4 5">DSM 26723</strain>
    </source>
</reference>
<dbReference type="AlphaFoldDB" id="A0A841HW22"/>
<organism evidence="4 5">
    <name type="scientific">Povalibacter uvarum</name>
    <dbReference type="NCBI Taxonomy" id="732238"/>
    <lineage>
        <taxon>Bacteria</taxon>
        <taxon>Pseudomonadati</taxon>
        <taxon>Pseudomonadota</taxon>
        <taxon>Gammaproteobacteria</taxon>
        <taxon>Steroidobacterales</taxon>
        <taxon>Steroidobacteraceae</taxon>
        <taxon>Povalibacter</taxon>
    </lineage>
</organism>
<keyword evidence="2" id="KW-0732">Signal</keyword>
<name>A0A841HW22_9GAMM</name>
<feature type="domain" description="Tail specific protease" evidence="3">
    <location>
        <begin position="105"/>
        <end position="295"/>
    </location>
</feature>
<feature type="signal peptide" evidence="2">
    <location>
        <begin position="1"/>
        <end position="20"/>
    </location>
</feature>
<gene>
    <name evidence="4" type="ORF">HNQ60_005322</name>
</gene>
<dbReference type="GO" id="GO:0006508">
    <property type="term" value="P:proteolysis"/>
    <property type="evidence" value="ECO:0007669"/>
    <property type="project" value="InterPro"/>
</dbReference>
<feature type="chain" id="PRO_5032773374" description="Tail specific protease domain-containing protein" evidence="2">
    <location>
        <begin position="21"/>
        <end position="422"/>
    </location>
</feature>
<keyword evidence="5" id="KW-1185">Reference proteome</keyword>
<dbReference type="SMART" id="SM00245">
    <property type="entry name" value="TSPc"/>
    <property type="match status" value="1"/>
</dbReference>
<dbReference type="RefSeq" id="WP_184335782.1">
    <property type="nucleotide sequence ID" value="NZ_JACHHZ010000007.1"/>
</dbReference>
<dbReference type="EMBL" id="JACHHZ010000007">
    <property type="protein sequence ID" value="MBB6096400.1"/>
    <property type="molecule type" value="Genomic_DNA"/>
</dbReference>
<dbReference type="CDD" id="cd07563">
    <property type="entry name" value="Peptidase_S41_IRBP"/>
    <property type="match status" value="1"/>
</dbReference>
<dbReference type="PANTHER" id="PTHR11261">
    <property type="entry name" value="INTERPHOTORECEPTOR RETINOID-BINDING PROTEIN"/>
    <property type="match status" value="1"/>
</dbReference>
<feature type="region of interest" description="Disordered" evidence="1">
    <location>
        <begin position="87"/>
        <end position="107"/>
    </location>
</feature>
<dbReference type="InterPro" id="IPR029045">
    <property type="entry name" value="ClpP/crotonase-like_dom_sf"/>
</dbReference>
<dbReference type="Gene3D" id="3.30.750.44">
    <property type="match status" value="1"/>
</dbReference>
<evidence type="ECO:0000313" key="4">
    <source>
        <dbReference type="EMBL" id="MBB6096400.1"/>
    </source>
</evidence>
<proteinExistence type="predicted"/>
<dbReference type="Pfam" id="PF03572">
    <property type="entry name" value="Peptidase_S41"/>
    <property type="match status" value="1"/>
</dbReference>
<protein>
    <recommendedName>
        <fullName evidence="3">Tail specific protease domain-containing protein</fullName>
    </recommendedName>
</protein>
<dbReference type="GO" id="GO:0008236">
    <property type="term" value="F:serine-type peptidase activity"/>
    <property type="evidence" value="ECO:0007669"/>
    <property type="project" value="InterPro"/>
</dbReference>
<evidence type="ECO:0000256" key="1">
    <source>
        <dbReference type="SAM" id="MobiDB-lite"/>
    </source>
</evidence>
<evidence type="ECO:0000259" key="3">
    <source>
        <dbReference type="SMART" id="SM00245"/>
    </source>
</evidence>
<comment type="caution">
    <text evidence="4">The sequence shown here is derived from an EMBL/GenBank/DDBJ whole genome shotgun (WGS) entry which is preliminary data.</text>
</comment>
<dbReference type="Gene3D" id="3.90.226.10">
    <property type="entry name" value="2-enoyl-CoA Hydratase, Chain A, domain 1"/>
    <property type="match status" value="1"/>
</dbReference>
<dbReference type="InterPro" id="IPR005151">
    <property type="entry name" value="Tail-specific_protease"/>
</dbReference>
<evidence type="ECO:0000256" key="2">
    <source>
        <dbReference type="SAM" id="SignalP"/>
    </source>
</evidence>
<evidence type="ECO:0000313" key="5">
    <source>
        <dbReference type="Proteomes" id="UP000588068"/>
    </source>
</evidence>
<dbReference type="SUPFAM" id="SSF52096">
    <property type="entry name" value="ClpP/crotonase"/>
    <property type="match status" value="1"/>
</dbReference>
<dbReference type="PANTHER" id="PTHR11261:SF3">
    <property type="entry name" value="RETINOL-BINDING PROTEIN 3"/>
    <property type="match status" value="1"/>
</dbReference>